<gene>
    <name evidence="1" type="ORF">g.122361</name>
</gene>
<dbReference type="EMBL" id="GGMR01003859">
    <property type="protein sequence ID" value="MBY16478.1"/>
    <property type="molecule type" value="Transcribed_RNA"/>
</dbReference>
<name>A0A2S2NH83_SCHGA</name>
<proteinExistence type="predicted"/>
<evidence type="ECO:0000313" key="1">
    <source>
        <dbReference type="EMBL" id="MBY16478.1"/>
    </source>
</evidence>
<dbReference type="AlphaFoldDB" id="A0A2S2NH83"/>
<organism evidence="1">
    <name type="scientific">Schizaphis graminum</name>
    <name type="common">Green bug aphid</name>
    <dbReference type="NCBI Taxonomy" id="13262"/>
    <lineage>
        <taxon>Eukaryota</taxon>
        <taxon>Metazoa</taxon>
        <taxon>Ecdysozoa</taxon>
        <taxon>Arthropoda</taxon>
        <taxon>Hexapoda</taxon>
        <taxon>Insecta</taxon>
        <taxon>Pterygota</taxon>
        <taxon>Neoptera</taxon>
        <taxon>Paraneoptera</taxon>
        <taxon>Hemiptera</taxon>
        <taxon>Sternorrhyncha</taxon>
        <taxon>Aphidomorpha</taxon>
        <taxon>Aphidoidea</taxon>
        <taxon>Aphididae</taxon>
        <taxon>Aphidini</taxon>
        <taxon>Schizaphis</taxon>
    </lineage>
</organism>
<sequence length="102" mass="12175">MSMFSKRKKDATGVYVMHTSILEKVYSRKPKIEEEKKAKKMCPVCNIYDQTYIHARWVTMDVPSRRCWPPLQFNTGWVFLFCRFVQHLKVLSGPTLYRIDIQ</sequence>
<protein>
    <submittedName>
        <fullName evidence="1">Uncharacterized protein</fullName>
    </submittedName>
</protein>
<reference evidence="1" key="1">
    <citation type="submission" date="2018-04" db="EMBL/GenBank/DDBJ databases">
        <title>Transcriptome of Schizaphis graminum biotype I.</title>
        <authorList>
            <person name="Scully E.D."/>
            <person name="Geib S.M."/>
            <person name="Palmer N.A."/>
            <person name="Koch K."/>
            <person name="Bradshaw J."/>
            <person name="Heng-Moss T."/>
            <person name="Sarath G."/>
        </authorList>
    </citation>
    <scope>NUCLEOTIDE SEQUENCE</scope>
</reference>
<accession>A0A2S2NH83</accession>